<sequence length="139" mass="16408">MNEMQHPDYKKLQSATMTMDNYGIFFPSHSLVCYHEPRIHDHDLYFQLRNLNLLLLLPIALIGILCNACAMVFLYRPPKITSGVFVYLKALLLLDHIMLTTTLATEFFPQICDQHHMKNHTFYNACMLERRFLKYTLPR</sequence>
<reference evidence="3" key="1">
    <citation type="submission" date="2010-08" db="EMBL/GenBank/DDBJ databases">
        <authorList>
            <consortium name="Caenorhabditis japonica Sequencing Consortium"/>
            <person name="Wilson R.K."/>
        </authorList>
    </citation>
    <scope>NUCLEOTIDE SEQUENCE [LARGE SCALE GENOMIC DNA]</scope>
    <source>
        <strain evidence="3">DF5081</strain>
    </source>
</reference>
<keyword evidence="1" id="KW-0812">Transmembrane</keyword>
<evidence type="ECO:0008006" key="4">
    <source>
        <dbReference type="Google" id="ProtNLM"/>
    </source>
</evidence>
<dbReference type="EnsemblMetazoa" id="CJA38460c.1">
    <property type="protein sequence ID" value="CJA38460c.1"/>
    <property type="gene ID" value="WBGene00214307"/>
</dbReference>
<keyword evidence="1" id="KW-0472">Membrane</keyword>
<accession>A0A8R1IKV4</accession>
<keyword evidence="1" id="KW-1133">Transmembrane helix</keyword>
<protein>
    <recommendedName>
        <fullName evidence="4">G-protein coupled receptors family 1 profile domain-containing protein</fullName>
    </recommendedName>
</protein>
<evidence type="ECO:0000313" key="3">
    <source>
        <dbReference type="Proteomes" id="UP000005237"/>
    </source>
</evidence>
<reference evidence="2" key="2">
    <citation type="submission" date="2022-06" db="UniProtKB">
        <authorList>
            <consortium name="EnsemblMetazoa"/>
        </authorList>
    </citation>
    <scope>IDENTIFICATION</scope>
    <source>
        <strain evidence="2">DF5081</strain>
    </source>
</reference>
<organism evidence="2 3">
    <name type="scientific">Caenorhabditis japonica</name>
    <dbReference type="NCBI Taxonomy" id="281687"/>
    <lineage>
        <taxon>Eukaryota</taxon>
        <taxon>Metazoa</taxon>
        <taxon>Ecdysozoa</taxon>
        <taxon>Nematoda</taxon>
        <taxon>Chromadorea</taxon>
        <taxon>Rhabditida</taxon>
        <taxon>Rhabditina</taxon>
        <taxon>Rhabditomorpha</taxon>
        <taxon>Rhabditoidea</taxon>
        <taxon>Rhabditidae</taxon>
        <taxon>Peloderinae</taxon>
        <taxon>Caenorhabditis</taxon>
    </lineage>
</organism>
<name>A0A8R1IKV4_CAEJA</name>
<keyword evidence="3" id="KW-1185">Reference proteome</keyword>
<feature type="transmembrane region" description="Helical" evidence="1">
    <location>
        <begin position="53"/>
        <end position="75"/>
    </location>
</feature>
<dbReference type="Proteomes" id="UP000005237">
    <property type="component" value="Unassembled WGS sequence"/>
</dbReference>
<proteinExistence type="predicted"/>
<evidence type="ECO:0000256" key="1">
    <source>
        <dbReference type="SAM" id="Phobius"/>
    </source>
</evidence>
<dbReference type="AlphaFoldDB" id="A0A8R1IKV4"/>
<evidence type="ECO:0000313" key="2">
    <source>
        <dbReference type="EnsemblMetazoa" id="CJA38460c.1"/>
    </source>
</evidence>